<sequence>MYSALISANFLVDMAKMIKNGEIESSPNFDKVYFFSPVGAHTYAGIEEDLGILFKNLICVPNFYGSTESGGGFLVSTNQHSNGGVVARTETYIRDLNTGQHLGPNKIGELMFRKANATSTGYLNRSEENEKMFEKDGWTHTGDFFHYTEQGEFFFHSRINEMIKCQGSHVYPIELEGLLKAMHDDIIEVGVVPVVEKKQTVLGAIIVVKNDKKINVETIRKELNKKVDEYKRIEGQLLLTKEPLPRNAMGKLLRSEIQKLFKSSLA</sequence>
<dbReference type="EMBL" id="HACA01022614">
    <property type="protein sequence ID" value="CDW39975.1"/>
    <property type="molecule type" value="Transcribed_RNA"/>
</dbReference>
<protein>
    <submittedName>
        <fullName evidence="3">Uncharacterized protein</fullName>
    </submittedName>
</protein>
<dbReference type="PANTHER" id="PTHR24096:SF149">
    <property type="entry name" value="AMP-BINDING DOMAIN-CONTAINING PROTEIN-RELATED"/>
    <property type="match status" value="1"/>
</dbReference>
<proteinExistence type="inferred from homology"/>
<name>A0A0K2UPI4_LEPSM</name>
<dbReference type="SUPFAM" id="SSF56801">
    <property type="entry name" value="Acetyl-CoA synthetase-like"/>
    <property type="match status" value="1"/>
</dbReference>
<dbReference type="GO" id="GO:0016405">
    <property type="term" value="F:CoA-ligase activity"/>
    <property type="evidence" value="ECO:0007669"/>
    <property type="project" value="TreeGrafter"/>
</dbReference>
<dbReference type="Gene3D" id="2.30.38.10">
    <property type="entry name" value="Luciferase, Domain 3"/>
    <property type="match status" value="1"/>
</dbReference>
<accession>A0A0K2UPI4</accession>
<dbReference type="OrthoDB" id="10253869at2759"/>
<evidence type="ECO:0000313" key="3">
    <source>
        <dbReference type="EMBL" id="CDW39975.1"/>
    </source>
</evidence>
<evidence type="ECO:0000256" key="1">
    <source>
        <dbReference type="ARBA" id="ARBA00006432"/>
    </source>
</evidence>
<keyword evidence="2" id="KW-0436">Ligase</keyword>
<dbReference type="AlphaFoldDB" id="A0A0K2UPI4"/>
<dbReference type="Gene3D" id="3.30.300.30">
    <property type="match status" value="1"/>
</dbReference>
<comment type="similarity">
    <text evidence="1">Belongs to the ATP-dependent AMP-binding enzyme family.</text>
</comment>
<dbReference type="PANTHER" id="PTHR24096">
    <property type="entry name" value="LONG-CHAIN-FATTY-ACID--COA LIGASE"/>
    <property type="match status" value="1"/>
</dbReference>
<dbReference type="Gene3D" id="3.40.50.980">
    <property type="match status" value="1"/>
</dbReference>
<evidence type="ECO:0000256" key="2">
    <source>
        <dbReference type="ARBA" id="ARBA00022598"/>
    </source>
</evidence>
<reference evidence="3" key="1">
    <citation type="submission" date="2014-05" db="EMBL/GenBank/DDBJ databases">
        <authorList>
            <person name="Chronopoulou M."/>
        </authorList>
    </citation>
    <scope>NUCLEOTIDE SEQUENCE</scope>
    <source>
        <tissue evidence="3">Whole organism</tissue>
    </source>
</reference>
<organism evidence="3">
    <name type="scientific">Lepeophtheirus salmonis</name>
    <name type="common">Salmon louse</name>
    <name type="synonym">Caligus salmonis</name>
    <dbReference type="NCBI Taxonomy" id="72036"/>
    <lineage>
        <taxon>Eukaryota</taxon>
        <taxon>Metazoa</taxon>
        <taxon>Ecdysozoa</taxon>
        <taxon>Arthropoda</taxon>
        <taxon>Crustacea</taxon>
        <taxon>Multicrustacea</taxon>
        <taxon>Hexanauplia</taxon>
        <taxon>Copepoda</taxon>
        <taxon>Siphonostomatoida</taxon>
        <taxon>Caligidae</taxon>
        <taxon>Lepeophtheirus</taxon>
    </lineage>
</organism>
<dbReference type="InterPro" id="IPR045851">
    <property type="entry name" value="AMP-bd_C_sf"/>
</dbReference>